<name>A0ACB8VKN8_9TELE</name>
<protein>
    <submittedName>
        <fullName evidence="1">Uncharacterized protein</fullName>
    </submittedName>
</protein>
<dbReference type="EMBL" id="CM041550">
    <property type="protein sequence ID" value="KAI3355828.1"/>
    <property type="molecule type" value="Genomic_DNA"/>
</dbReference>
<accession>A0ACB8VKN8</accession>
<sequence>MTFPMVQEAGQRGPMMVHRPWTQKDMMDALAHLPDPKVSSTQFSEELLIFCKEYSPTMHELRRLLMKKLGPAAYAKIHSACHAKKRQDRLTLSGTMLKMLDTEMCLLT</sequence>
<keyword evidence="2" id="KW-1185">Reference proteome</keyword>
<evidence type="ECO:0000313" key="1">
    <source>
        <dbReference type="EMBL" id="KAI3355828.1"/>
    </source>
</evidence>
<organism evidence="1 2">
    <name type="scientific">Scortum barcoo</name>
    <name type="common">barcoo grunter</name>
    <dbReference type="NCBI Taxonomy" id="214431"/>
    <lineage>
        <taxon>Eukaryota</taxon>
        <taxon>Metazoa</taxon>
        <taxon>Chordata</taxon>
        <taxon>Craniata</taxon>
        <taxon>Vertebrata</taxon>
        <taxon>Euteleostomi</taxon>
        <taxon>Actinopterygii</taxon>
        <taxon>Neopterygii</taxon>
        <taxon>Teleostei</taxon>
        <taxon>Neoteleostei</taxon>
        <taxon>Acanthomorphata</taxon>
        <taxon>Eupercaria</taxon>
        <taxon>Centrarchiformes</taxon>
        <taxon>Terapontoidei</taxon>
        <taxon>Terapontidae</taxon>
        <taxon>Scortum</taxon>
    </lineage>
</organism>
<gene>
    <name evidence="1" type="ORF">L3Q82_004396</name>
</gene>
<dbReference type="Proteomes" id="UP000831701">
    <property type="component" value="Chromosome 20"/>
</dbReference>
<comment type="caution">
    <text evidence="1">The sequence shown here is derived from an EMBL/GenBank/DDBJ whole genome shotgun (WGS) entry which is preliminary data.</text>
</comment>
<evidence type="ECO:0000313" key="2">
    <source>
        <dbReference type="Proteomes" id="UP000831701"/>
    </source>
</evidence>
<reference evidence="1" key="1">
    <citation type="submission" date="2022-04" db="EMBL/GenBank/DDBJ databases">
        <title>Jade perch genome.</title>
        <authorList>
            <person name="Chao B."/>
        </authorList>
    </citation>
    <scope>NUCLEOTIDE SEQUENCE</scope>
    <source>
        <strain evidence="1">CB-2022</strain>
    </source>
</reference>
<proteinExistence type="predicted"/>